<keyword evidence="3" id="KW-1185">Reference proteome</keyword>
<evidence type="ECO:0000313" key="2">
    <source>
        <dbReference type="EMBL" id="QDZ22075.1"/>
    </source>
</evidence>
<dbReference type="AlphaFoldDB" id="A0A5B8MR17"/>
<feature type="region of interest" description="Disordered" evidence="1">
    <location>
        <begin position="109"/>
        <end position="137"/>
    </location>
</feature>
<protein>
    <submittedName>
        <fullName evidence="2">Uncharacterized protein</fullName>
    </submittedName>
</protein>
<proteinExistence type="predicted"/>
<dbReference type="Proteomes" id="UP000316726">
    <property type="component" value="Chromosome 6"/>
</dbReference>
<evidence type="ECO:0000256" key="1">
    <source>
        <dbReference type="SAM" id="MobiDB-lite"/>
    </source>
</evidence>
<accession>A0A5B8MR17</accession>
<gene>
    <name evidence="2" type="ORF">A3770_06p45930</name>
</gene>
<dbReference type="Gene3D" id="3.40.50.150">
    <property type="entry name" value="Vaccinia Virus protein VP39"/>
    <property type="match status" value="1"/>
</dbReference>
<evidence type="ECO:0000313" key="3">
    <source>
        <dbReference type="Proteomes" id="UP000316726"/>
    </source>
</evidence>
<organism evidence="2 3">
    <name type="scientific">Chloropicon primus</name>
    <dbReference type="NCBI Taxonomy" id="1764295"/>
    <lineage>
        <taxon>Eukaryota</taxon>
        <taxon>Viridiplantae</taxon>
        <taxon>Chlorophyta</taxon>
        <taxon>Chloropicophyceae</taxon>
        <taxon>Chloropicales</taxon>
        <taxon>Chloropicaceae</taxon>
        <taxon>Chloropicon</taxon>
    </lineage>
</organism>
<dbReference type="InterPro" id="IPR029063">
    <property type="entry name" value="SAM-dependent_MTases_sf"/>
</dbReference>
<dbReference type="OrthoDB" id="568235at2759"/>
<name>A0A5B8MR17_9CHLO</name>
<dbReference type="EMBL" id="CP031039">
    <property type="protein sequence ID" value="QDZ22075.1"/>
    <property type="molecule type" value="Genomic_DNA"/>
</dbReference>
<sequence length="347" mass="38639">MEGFVGKAQEVVGRVQGVAFHKRREHKECVALRKKGEDGGTTKEERAAGALLVKAKARELRTALENCVRAKEEVSECIRRSGDPKSDPTERRRRQEACLERLEALALGGGEASGSKGSWVPESTSSREDAGGREPGSLLERVVEELDGLQKTMSFQSELLRCQEEASASGGGQYSKENFAYGTTPLASFMTVFSDETVKEKVERCRLEQADQVYTVWGSSIGWLAFYGRLAFGLRTKGYEILDYLVSLSTEVAKKYDVVRDLHFEARDMLETDLSSTGILFLTSQCWDLDLKAKAYAKVAEELPEGSIVIDYSSDLTEYDGVQRLSVVRCPVSWNDQQDFHIFAKAR</sequence>
<reference evidence="2 3" key="1">
    <citation type="submission" date="2018-07" db="EMBL/GenBank/DDBJ databases">
        <title>The complete nuclear genome of the prasinophyte Chloropicon primus (CCMP1205).</title>
        <authorList>
            <person name="Pombert J.-F."/>
            <person name="Otis C."/>
            <person name="Turmel M."/>
            <person name="Lemieux C."/>
        </authorList>
    </citation>
    <scope>NUCLEOTIDE SEQUENCE [LARGE SCALE GENOMIC DNA]</scope>
    <source>
        <strain evidence="2 3">CCMP1205</strain>
    </source>
</reference>